<evidence type="ECO:0008006" key="5">
    <source>
        <dbReference type="Google" id="ProtNLM"/>
    </source>
</evidence>
<feature type="region of interest" description="Disordered" evidence="1">
    <location>
        <begin position="218"/>
        <end position="237"/>
    </location>
</feature>
<dbReference type="EMBL" id="JBEFKJ010000028">
    <property type="protein sequence ID" value="KAL2038925.1"/>
    <property type="molecule type" value="Genomic_DNA"/>
</dbReference>
<gene>
    <name evidence="3" type="ORF">N7G274_008265</name>
</gene>
<evidence type="ECO:0000313" key="3">
    <source>
        <dbReference type="EMBL" id="KAL2038925.1"/>
    </source>
</evidence>
<sequence length="415" mass="44031">MRAASMSHSRAITPPCRRLKLSLLSVLPLYFVTAADALHHMKRAPLSYVLRRDEHVPLVVTSLCAETVYPAIFTQAGTPPSTSGFELKTGESKNLTVGGDWQGRVWGRTNCSFNSAGTGPNNNGGLNGGGAACGTGDCGGIVECTGTGQTPVSLAEFTLASSTGQTFYDISLVDGYNIPIGIVSLYPEANNPSLQEIPPNLTNPICIGSASLLAAQGSTSDASGTSSGTNSSFPIPLDESQSISDVQSWCPWDLQLDPPTKPGDGVYPYPDDKIQRPIFDPCYSACAKYNHAQDCCTGSYDSPNSCKPSLYSQSAKKVCPDAYSFAFDDQTSTFIIPSGGGFEVVFCQTGRSSNILKVYSKQLDQLASSGHVSTSVLADTQNITLQRINSVGCFSSMPMALSTIMVVMLALWLWT</sequence>
<dbReference type="PANTHER" id="PTHR31048">
    <property type="entry name" value="OS03G0233200 PROTEIN"/>
    <property type="match status" value="1"/>
</dbReference>
<dbReference type="SUPFAM" id="SSF49870">
    <property type="entry name" value="Osmotin, thaumatin-like protein"/>
    <property type="match status" value="1"/>
</dbReference>
<organism evidence="3 4">
    <name type="scientific">Stereocaulon virgatum</name>
    <dbReference type="NCBI Taxonomy" id="373712"/>
    <lineage>
        <taxon>Eukaryota</taxon>
        <taxon>Fungi</taxon>
        <taxon>Dikarya</taxon>
        <taxon>Ascomycota</taxon>
        <taxon>Pezizomycotina</taxon>
        <taxon>Lecanoromycetes</taxon>
        <taxon>OSLEUM clade</taxon>
        <taxon>Lecanoromycetidae</taxon>
        <taxon>Lecanorales</taxon>
        <taxon>Lecanorineae</taxon>
        <taxon>Stereocaulaceae</taxon>
        <taxon>Stereocaulon</taxon>
    </lineage>
</organism>
<dbReference type="InterPro" id="IPR001938">
    <property type="entry name" value="Thaumatin"/>
</dbReference>
<evidence type="ECO:0000313" key="4">
    <source>
        <dbReference type="Proteomes" id="UP001590950"/>
    </source>
</evidence>
<dbReference type="InterPro" id="IPR037176">
    <property type="entry name" value="Osmotin/thaumatin-like_sf"/>
</dbReference>
<reference evidence="3 4" key="1">
    <citation type="submission" date="2024-09" db="EMBL/GenBank/DDBJ databases">
        <title>Rethinking Asexuality: The Enigmatic Case of Functional Sexual Genes in Lepraria (Stereocaulaceae).</title>
        <authorList>
            <person name="Doellman M."/>
            <person name="Sun Y."/>
            <person name="Barcenas-Pena A."/>
            <person name="Lumbsch H.T."/>
            <person name="Grewe F."/>
        </authorList>
    </citation>
    <scope>NUCLEOTIDE SEQUENCE [LARGE SCALE GENOMIC DNA]</scope>
    <source>
        <strain evidence="3 4">Mercado 3170</strain>
    </source>
</reference>
<dbReference type="Pfam" id="PF00314">
    <property type="entry name" value="Thaumatin"/>
    <property type="match status" value="1"/>
</dbReference>
<keyword evidence="2" id="KW-0472">Membrane</keyword>
<feature type="transmembrane region" description="Helical" evidence="2">
    <location>
        <begin position="394"/>
        <end position="414"/>
    </location>
</feature>
<dbReference type="PROSITE" id="PS51367">
    <property type="entry name" value="THAUMATIN_2"/>
    <property type="match status" value="1"/>
</dbReference>
<proteinExistence type="predicted"/>
<dbReference type="SMART" id="SM00205">
    <property type="entry name" value="THN"/>
    <property type="match status" value="1"/>
</dbReference>
<comment type="caution">
    <text evidence="3">The sequence shown here is derived from an EMBL/GenBank/DDBJ whole genome shotgun (WGS) entry which is preliminary data.</text>
</comment>
<keyword evidence="4" id="KW-1185">Reference proteome</keyword>
<evidence type="ECO:0000256" key="2">
    <source>
        <dbReference type="SAM" id="Phobius"/>
    </source>
</evidence>
<evidence type="ECO:0000256" key="1">
    <source>
        <dbReference type="SAM" id="MobiDB-lite"/>
    </source>
</evidence>
<dbReference type="Gene3D" id="2.60.110.10">
    <property type="entry name" value="Thaumatin"/>
    <property type="match status" value="1"/>
</dbReference>
<protein>
    <recommendedName>
        <fullName evidence="5">Osmotin, thaumatin-like protein</fullName>
    </recommendedName>
</protein>
<name>A0ABR4A1H9_9LECA</name>
<feature type="compositionally biased region" description="Low complexity" evidence="1">
    <location>
        <begin position="218"/>
        <end position="232"/>
    </location>
</feature>
<keyword evidence="2" id="KW-1133">Transmembrane helix</keyword>
<dbReference type="Proteomes" id="UP001590950">
    <property type="component" value="Unassembled WGS sequence"/>
</dbReference>
<accession>A0ABR4A1H9</accession>
<keyword evidence="2" id="KW-0812">Transmembrane</keyword>